<gene>
    <name evidence="2" type="ORF">AC244_01530</name>
</gene>
<name>A0A0L8C648_ENSAD</name>
<evidence type="ECO:0000256" key="1">
    <source>
        <dbReference type="SAM" id="Phobius"/>
    </source>
</evidence>
<reference evidence="3" key="1">
    <citation type="submission" date="2015-07" db="EMBL/GenBank/DDBJ databases">
        <title>Whole genome sequence of an Ensifer adhaerens strain isolated from a cave pool in the Wind Cave National Park.</title>
        <authorList>
            <person name="Eng W.W.H."/>
            <person name="Gan H.M."/>
            <person name="Barton H.A."/>
            <person name="Savka M.A."/>
        </authorList>
    </citation>
    <scope>NUCLEOTIDE SEQUENCE [LARGE SCALE GENOMIC DNA]</scope>
    <source>
        <strain evidence="3">SD006</strain>
    </source>
</reference>
<keyword evidence="1" id="KW-0812">Transmembrane</keyword>
<organism evidence="2 3">
    <name type="scientific">Ensifer adhaerens</name>
    <name type="common">Sinorhizobium morelense</name>
    <dbReference type="NCBI Taxonomy" id="106592"/>
    <lineage>
        <taxon>Bacteria</taxon>
        <taxon>Pseudomonadati</taxon>
        <taxon>Pseudomonadota</taxon>
        <taxon>Alphaproteobacteria</taxon>
        <taxon>Hyphomicrobiales</taxon>
        <taxon>Rhizobiaceae</taxon>
        <taxon>Sinorhizobium/Ensifer group</taxon>
        <taxon>Ensifer</taxon>
    </lineage>
</organism>
<sequence>MVYIARSPASVDSGWVTQRNPERSGSVRTGLMIIMMMFFAGLALDIVVPAIVLLALILADRAIYPLFYRRISERGAA</sequence>
<comment type="caution">
    <text evidence="2">The sequence shown here is derived from an EMBL/GenBank/DDBJ whole genome shotgun (WGS) entry which is preliminary data.</text>
</comment>
<protein>
    <submittedName>
        <fullName evidence="2">Uncharacterized protein</fullName>
    </submittedName>
</protein>
<dbReference type="EMBL" id="LGAP01000001">
    <property type="protein sequence ID" value="KOF22259.1"/>
    <property type="molecule type" value="Genomic_DNA"/>
</dbReference>
<keyword evidence="1" id="KW-0472">Membrane</keyword>
<keyword evidence="1" id="KW-1133">Transmembrane helix</keyword>
<accession>A0A0L8C648</accession>
<dbReference type="Proteomes" id="UP000037425">
    <property type="component" value="Unassembled WGS sequence"/>
</dbReference>
<dbReference type="AlphaFoldDB" id="A0A0L8C648"/>
<evidence type="ECO:0000313" key="2">
    <source>
        <dbReference type="EMBL" id="KOF22259.1"/>
    </source>
</evidence>
<dbReference type="PATRIC" id="fig|106592.7.peg.328"/>
<evidence type="ECO:0000313" key="3">
    <source>
        <dbReference type="Proteomes" id="UP000037425"/>
    </source>
</evidence>
<proteinExistence type="predicted"/>
<feature type="transmembrane region" description="Helical" evidence="1">
    <location>
        <begin position="31"/>
        <end position="59"/>
    </location>
</feature>